<evidence type="ECO:0000313" key="2">
    <source>
        <dbReference type="Proteomes" id="UP000193144"/>
    </source>
</evidence>
<reference evidence="1 2" key="1">
    <citation type="submission" date="2016-07" db="EMBL/GenBank/DDBJ databases">
        <title>Pervasive Adenine N6-methylation of Active Genes in Fungi.</title>
        <authorList>
            <consortium name="DOE Joint Genome Institute"/>
            <person name="Mondo S.J."/>
            <person name="Dannebaum R.O."/>
            <person name="Kuo R.C."/>
            <person name="Labutti K."/>
            <person name="Haridas S."/>
            <person name="Kuo A."/>
            <person name="Salamov A."/>
            <person name="Ahrendt S.R."/>
            <person name="Lipzen A."/>
            <person name="Sullivan W."/>
            <person name="Andreopoulos W.B."/>
            <person name="Clum A."/>
            <person name="Lindquist E."/>
            <person name="Daum C."/>
            <person name="Ramamoorthy G.K."/>
            <person name="Gryganskyi A."/>
            <person name="Culley D."/>
            <person name="Magnuson J.K."/>
            <person name="James T.Y."/>
            <person name="O'Malley M.A."/>
            <person name="Stajich J.E."/>
            <person name="Spatafora J.W."/>
            <person name="Visel A."/>
            <person name="Grigoriev I.V."/>
        </authorList>
    </citation>
    <scope>NUCLEOTIDE SEQUENCE [LARGE SCALE GENOMIC DNA]</scope>
    <source>
        <strain evidence="1 2">CBS 115471</strain>
    </source>
</reference>
<dbReference type="AlphaFoldDB" id="A0A1Y1ZX21"/>
<proteinExistence type="predicted"/>
<dbReference type="EMBL" id="MCFA01000030">
    <property type="protein sequence ID" value="ORY14793.1"/>
    <property type="molecule type" value="Genomic_DNA"/>
</dbReference>
<dbReference type="Proteomes" id="UP000193144">
    <property type="component" value="Unassembled WGS sequence"/>
</dbReference>
<comment type="caution">
    <text evidence="1">The sequence shown here is derived from an EMBL/GenBank/DDBJ whole genome shotgun (WGS) entry which is preliminary data.</text>
</comment>
<name>A0A1Y1ZX21_9PLEO</name>
<organism evidence="1 2">
    <name type="scientific">Clohesyomyces aquaticus</name>
    <dbReference type="NCBI Taxonomy" id="1231657"/>
    <lineage>
        <taxon>Eukaryota</taxon>
        <taxon>Fungi</taxon>
        <taxon>Dikarya</taxon>
        <taxon>Ascomycota</taxon>
        <taxon>Pezizomycotina</taxon>
        <taxon>Dothideomycetes</taxon>
        <taxon>Pleosporomycetidae</taxon>
        <taxon>Pleosporales</taxon>
        <taxon>Lindgomycetaceae</taxon>
        <taxon>Clohesyomyces</taxon>
    </lineage>
</organism>
<gene>
    <name evidence="1" type="ORF">BCR34DRAFT_598919</name>
</gene>
<protein>
    <submittedName>
        <fullName evidence="1">Uncharacterized protein</fullName>
    </submittedName>
</protein>
<sequence length="59" mass="6641">MSLLFIEVAEMTAERATAHINDLETLDVLSSRHLPSPPTPLLNCLLPSIKLSVNWKTRR</sequence>
<evidence type="ECO:0000313" key="1">
    <source>
        <dbReference type="EMBL" id="ORY14793.1"/>
    </source>
</evidence>
<accession>A0A1Y1ZX21</accession>
<keyword evidence="2" id="KW-1185">Reference proteome</keyword>